<dbReference type="PANTHER" id="PTHR19877">
    <property type="entry name" value="EUKARYOTIC TRANSLATION INITIATION FACTOR 3 SUBUNIT I"/>
    <property type="match status" value="1"/>
</dbReference>
<evidence type="ECO:0000256" key="3">
    <source>
        <dbReference type="ARBA" id="ARBA00022737"/>
    </source>
</evidence>
<protein>
    <recommendedName>
        <fullName evidence="6">Serine-threonine kinase receptor-associated protein</fullName>
    </recommendedName>
</protein>
<reference evidence="11 12" key="1">
    <citation type="submission" date="2024-04" db="EMBL/GenBank/DDBJ databases">
        <authorList>
            <person name="Waldvogel A.-M."/>
            <person name="Schoenle A."/>
        </authorList>
    </citation>
    <scope>NUCLEOTIDE SEQUENCE [LARGE SCALE GENOMIC DNA]</scope>
</reference>
<feature type="compositionally biased region" description="Acidic residues" evidence="8">
    <location>
        <begin position="870"/>
        <end position="911"/>
    </location>
</feature>
<evidence type="ECO:0000256" key="9">
    <source>
        <dbReference type="SAM" id="Phobius"/>
    </source>
</evidence>
<dbReference type="EMBL" id="OZ035823">
    <property type="protein sequence ID" value="CAL1569250.1"/>
    <property type="molecule type" value="Genomic_DNA"/>
</dbReference>
<dbReference type="InterPro" id="IPR011015">
    <property type="entry name" value="LEM/LEM-like_dom_sf"/>
</dbReference>
<sequence>MAMRQTPLTCSGHTRPVVDLAFSGITAHGYFLISACKDGKPMLRQGDTGDWIGTFLGHKGAVWGATLNTDATKAATAAADFTAKVWDAVSGDEVLTLAHKHIVKTVSFTQDSACLLTGGNDKLLRMYDLNSPDSDPQEITGHTSAIKKALWCNGDRQILSASEDKTVRLWDRGSMEEVKTLNFDTSVSSMEYMADGEVVVITYGKTIAFYNALSLELIKSVEAPAPINSASLHPEKDFFVAGGEDFKLYKFDYSTKEELESYKGHFGPVHCVRFSPDGELYASGSEDGTLRLWQTAVGKTYGLWKCVLPEDLGVDNSEQIYPAPPEDLSPGLKPLSGTSPRDSPAVMPVLMDDPTLLTRADAPGGNPPRDVLLQLYVKTVSHGPGVDTFSSDEEQEPPVVYRSHSSGRLAPKMEVSLLTDEALRDQLRGLGVHAGPIVASTRKLYERKLQLLREKTPETEKNQELYEVTTVSDPVPDPVSDPVLELELEQKETVRSYRSNSSQKRSTGAVSQTAAVRQPQSDSRSVLVQVLLVQVLLLEVLMVQVLMVQVLLVQVLLVQVLLVQVLLVQVLLVQVLLVQVLLVQVLLVQVLLVQVAEDLEVSSSGKRSEKRSCSGARGLPSSASLVSAAVTTRNQTRSTEAQTVSLGFTLAPNSTLGSTESKSIQSLGSSTSSTPTPGSARKSTQTQDHSGRVTEAPGFATRSTQSQVRSTKDTEVQVSSSRLNKTEVRSTKDTEVQVSSGRLNKAEVRSTKDTEVQVSSGRLNMAEVRSTRSTQAQDFSTKATQCRGSSVGSVQSMGCSTGATRVSDSSISPTPDPVVPVFCPILSRAADPFGRVPGSSLTLGSSSRQLQHVPHKEAQRRAYTSGTESAEGESAEGESAEGEGTEGEGTEGEGTEGEGTEGEGTEGEGTEGEGTAGESARKERAQGESTTEQEKQEEDPTLSELRLTAICRRPIRGAAGRPVVPSDRSQSTLSTASSVLRSSSARSSSSSSSSSSLKPSSAPSVPAGRRDTAWWKKLLLWLVLAAFLFFVYQAMESNSPAPIE</sequence>
<feature type="region of interest" description="Disordered" evidence="8">
    <location>
        <begin position="494"/>
        <end position="516"/>
    </location>
</feature>
<dbReference type="SUPFAM" id="SSF63451">
    <property type="entry name" value="LEM domain"/>
    <property type="match status" value="1"/>
</dbReference>
<keyword evidence="4" id="KW-0508">mRNA splicing</keyword>
<evidence type="ECO:0000313" key="11">
    <source>
        <dbReference type="EMBL" id="CAL1569250.1"/>
    </source>
</evidence>
<gene>
    <name evidence="11" type="ORF">KC01_LOCUS1714</name>
</gene>
<dbReference type="CDD" id="cd12940">
    <property type="entry name" value="LEM_LAP2_LEMD1"/>
    <property type="match status" value="1"/>
</dbReference>
<dbReference type="AlphaFoldDB" id="A0AAV2J039"/>
<dbReference type="GO" id="GO:0000387">
    <property type="term" value="P:spliceosomal snRNP assembly"/>
    <property type="evidence" value="ECO:0007669"/>
    <property type="project" value="TreeGrafter"/>
</dbReference>
<evidence type="ECO:0000313" key="12">
    <source>
        <dbReference type="Proteomes" id="UP001497482"/>
    </source>
</evidence>
<evidence type="ECO:0000256" key="4">
    <source>
        <dbReference type="ARBA" id="ARBA00023187"/>
    </source>
</evidence>
<evidence type="ECO:0000256" key="7">
    <source>
        <dbReference type="PROSITE-ProRule" id="PRU00221"/>
    </source>
</evidence>
<accession>A0AAV2J039</accession>
<keyword evidence="9" id="KW-0812">Transmembrane</keyword>
<feature type="region of interest" description="Disordered" evidence="8">
    <location>
        <begin position="656"/>
        <end position="740"/>
    </location>
</feature>
<dbReference type="SMART" id="SM00320">
    <property type="entry name" value="WD40"/>
    <property type="match status" value="7"/>
</dbReference>
<feature type="transmembrane region" description="Helical" evidence="9">
    <location>
        <begin position="550"/>
        <end position="570"/>
    </location>
</feature>
<feature type="region of interest" description="Disordered" evidence="8">
    <location>
        <begin position="321"/>
        <end position="345"/>
    </location>
</feature>
<proteinExistence type="inferred from homology"/>
<feature type="repeat" description="WD" evidence="7">
    <location>
        <begin position="96"/>
        <end position="131"/>
    </location>
</feature>
<dbReference type="CDD" id="cd00200">
    <property type="entry name" value="WD40"/>
    <property type="match status" value="1"/>
</dbReference>
<dbReference type="InterPro" id="IPR020472">
    <property type="entry name" value="WD40_PAC1"/>
</dbReference>
<feature type="compositionally biased region" description="Polar residues" evidence="8">
    <location>
        <begin position="496"/>
        <end position="516"/>
    </location>
</feature>
<dbReference type="PRINTS" id="PR00320">
    <property type="entry name" value="GPROTEINBRPT"/>
</dbReference>
<evidence type="ECO:0000259" key="10">
    <source>
        <dbReference type="PROSITE" id="PS50954"/>
    </source>
</evidence>
<evidence type="ECO:0000256" key="8">
    <source>
        <dbReference type="SAM" id="MobiDB-lite"/>
    </source>
</evidence>
<dbReference type="Proteomes" id="UP001497482">
    <property type="component" value="Chromosome 1"/>
</dbReference>
<dbReference type="GO" id="GO:0003723">
    <property type="term" value="F:RNA binding"/>
    <property type="evidence" value="ECO:0007669"/>
    <property type="project" value="TreeGrafter"/>
</dbReference>
<feature type="transmembrane region" description="Helical" evidence="9">
    <location>
        <begin position="576"/>
        <end position="596"/>
    </location>
</feature>
<dbReference type="SMART" id="SM00540">
    <property type="entry name" value="LEM"/>
    <property type="match status" value="1"/>
</dbReference>
<feature type="compositionally biased region" description="Basic and acidic residues" evidence="8">
    <location>
        <begin position="724"/>
        <end position="735"/>
    </location>
</feature>
<dbReference type="PROSITE" id="PS50294">
    <property type="entry name" value="WD_REPEATS_REGION"/>
    <property type="match status" value="3"/>
</dbReference>
<feature type="region of interest" description="Disordered" evidence="8">
    <location>
        <begin position="958"/>
        <end position="1008"/>
    </location>
</feature>
<dbReference type="GO" id="GO:0032797">
    <property type="term" value="C:SMN complex"/>
    <property type="evidence" value="ECO:0007669"/>
    <property type="project" value="TreeGrafter"/>
</dbReference>
<feature type="compositionally biased region" description="Polar residues" evidence="8">
    <location>
        <begin position="840"/>
        <end position="850"/>
    </location>
</feature>
<keyword evidence="12" id="KW-1185">Reference proteome</keyword>
<feature type="region of interest" description="Disordered" evidence="8">
    <location>
        <begin position="840"/>
        <end position="945"/>
    </location>
</feature>
<feature type="domain" description="LEM" evidence="10">
    <location>
        <begin position="412"/>
        <end position="456"/>
    </location>
</feature>
<dbReference type="PANTHER" id="PTHR19877:SF13">
    <property type="entry name" value="SERINE-THREONINE KINASE RECEPTOR-ASSOCIATED PROTEIN"/>
    <property type="match status" value="1"/>
</dbReference>
<dbReference type="FunFam" id="1.10.720.40:FF:000001">
    <property type="entry name" value="LEM domain containing 2, isoform CRA_a"/>
    <property type="match status" value="1"/>
</dbReference>
<evidence type="ECO:0000256" key="6">
    <source>
        <dbReference type="ARBA" id="ARBA00040390"/>
    </source>
</evidence>
<dbReference type="GO" id="GO:0030512">
    <property type="term" value="P:negative regulation of transforming growth factor beta receptor signaling pathway"/>
    <property type="evidence" value="ECO:0007669"/>
    <property type="project" value="UniProtKB-ARBA"/>
</dbReference>
<organism evidence="11 12">
    <name type="scientific">Knipowitschia caucasica</name>
    <name type="common">Caucasian dwarf goby</name>
    <name type="synonym">Pomatoschistus caucasicus</name>
    <dbReference type="NCBI Taxonomy" id="637954"/>
    <lineage>
        <taxon>Eukaryota</taxon>
        <taxon>Metazoa</taxon>
        <taxon>Chordata</taxon>
        <taxon>Craniata</taxon>
        <taxon>Vertebrata</taxon>
        <taxon>Euteleostomi</taxon>
        <taxon>Actinopterygii</taxon>
        <taxon>Neopterygii</taxon>
        <taxon>Teleostei</taxon>
        <taxon>Neoteleostei</taxon>
        <taxon>Acanthomorphata</taxon>
        <taxon>Gobiaria</taxon>
        <taxon>Gobiiformes</taxon>
        <taxon>Gobioidei</taxon>
        <taxon>Gobiidae</taxon>
        <taxon>Gobiinae</taxon>
        <taxon>Knipowitschia</taxon>
    </lineage>
</organism>
<comment type="similarity">
    <text evidence="5">Belongs to the WD repeat STRAP family.</text>
</comment>
<dbReference type="SUPFAM" id="SSF50978">
    <property type="entry name" value="WD40 repeat-like"/>
    <property type="match status" value="1"/>
</dbReference>
<feature type="repeat" description="WD" evidence="7">
    <location>
        <begin position="55"/>
        <end position="96"/>
    </location>
</feature>
<evidence type="ECO:0000256" key="1">
    <source>
        <dbReference type="ARBA" id="ARBA00022574"/>
    </source>
</evidence>
<dbReference type="PROSITE" id="PS50082">
    <property type="entry name" value="WD_REPEATS_2"/>
    <property type="match status" value="4"/>
</dbReference>
<dbReference type="InterPro" id="IPR001680">
    <property type="entry name" value="WD40_rpt"/>
</dbReference>
<dbReference type="Gene3D" id="1.10.720.40">
    <property type="match status" value="1"/>
</dbReference>
<evidence type="ECO:0000256" key="5">
    <source>
        <dbReference type="ARBA" id="ARBA00038394"/>
    </source>
</evidence>
<keyword evidence="9" id="KW-1133">Transmembrane helix</keyword>
<feature type="compositionally biased region" description="Polar residues" evidence="8">
    <location>
        <begin position="656"/>
        <end position="667"/>
    </location>
</feature>
<feature type="compositionally biased region" description="Low complexity" evidence="8">
    <location>
        <begin position="971"/>
        <end position="1006"/>
    </location>
</feature>
<evidence type="ECO:0000256" key="2">
    <source>
        <dbReference type="ARBA" id="ARBA00022664"/>
    </source>
</evidence>
<dbReference type="FunFam" id="2.130.10.10:FF:000133">
    <property type="entry name" value="Serine-threonine kinase receptor-associated protein"/>
    <property type="match status" value="1"/>
</dbReference>
<feature type="compositionally biased region" description="Low complexity" evidence="8">
    <location>
        <begin position="668"/>
        <end position="679"/>
    </location>
</feature>
<dbReference type="Pfam" id="PF03020">
    <property type="entry name" value="LEM"/>
    <property type="match status" value="1"/>
</dbReference>
<feature type="repeat" description="WD" evidence="7">
    <location>
        <begin position="139"/>
        <end position="180"/>
    </location>
</feature>
<dbReference type="InterPro" id="IPR036322">
    <property type="entry name" value="WD40_repeat_dom_sf"/>
</dbReference>
<dbReference type="Gene3D" id="2.130.10.10">
    <property type="entry name" value="YVTN repeat-like/Quinoprotein amine dehydrogenase"/>
    <property type="match status" value="1"/>
</dbReference>
<keyword evidence="2" id="KW-0507">mRNA processing</keyword>
<feature type="repeat" description="WD" evidence="7">
    <location>
        <begin position="262"/>
        <end position="294"/>
    </location>
</feature>
<dbReference type="InterPro" id="IPR015943">
    <property type="entry name" value="WD40/YVTN_repeat-like_dom_sf"/>
</dbReference>
<keyword evidence="1 7" id="KW-0853">WD repeat</keyword>
<keyword evidence="3" id="KW-0677">Repeat</keyword>
<keyword evidence="9" id="KW-0472">Membrane</keyword>
<dbReference type="PROSITE" id="PS50954">
    <property type="entry name" value="LEM"/>
    <property type="match status" value="1"/>
</dbReference>
<dbReference type="Pfam" id="PF00400">
    <property type="entry name" value="WD40"/>
    <property type="match status" value="4"/>
</dbReference>
<name>A0AAV2J039_KNICA</name>
<dbReference type="InterPro" id="IPR003887">
    <property type="entry name" value="LEM_dom"/>
</dbReference>